<sequence>LNHSLTLIYPVVMIQLAALYPQTSLTTLGLLGTVHYLLYGLGAFPAGWLTDRLGARNILLIYFMGSAAAVVYLVLAPGLINLAVGLALLGLFCALYHPAGLTLISHASSRISRHLGIHGIAGSLGLTLGPLAGGAVAAWFGWRAPFVLFGFFSAAAGVYVWLTSANNEVHWSPSHHQAQRPTLLRPLIYCYLIGIFMGLAHRGTLNFLPLHFSQVFESAGWRMAPVMVGGFLTALVLACGILGQILGGVWGDRYPRQRSMVTV</sequence>
<dbReference type="EMBL" id="BARS01030308">
    <property type="protein sequence ID" value="GAG20304.1"/>
    <property type="molecule type" value="Genomic_DNA"/>
</dbReference>
<dbReference type="GO" id="GO:0022857">
    <property type="term" value="F:transmembrane transporter activity"/>
    <property type="evidence" value="ECO:0007669"/>
    <property type="project" value="InterPro"/>
</dbReference>
<evidence type="ECO:0000256" key="2">
    <source>
        <dbReference type="ARBA" id="ARBA00022475"/>
    </source>
</evidence>
<keyword evidence="3 6" id="KW-0812">Transmembrane</keyword>
<dbReference type="InterPro" id="IPR020846">
    <property type="entry name" value="MFS_dom"/>
</dbReference>
<proteinExistence type="predicted"/>
<feature type="non-terminal residue" evidence="8">
    <location>
        <position position="1"/>
    </location>
</feature>
<organism evidence="8">
    <name type="scientific">marine sediment metagenome</name>
    <dbReference type="NCBI Taxonomy" id="412755"/>
    <lineage>
        <taxon>unclassified sequences</taxon>
        <taxon>metagenomes</taxon>
        <taxon>ecological metagenomes</taxon>
    </lineage>
</organism>
<keyword evidence="2" id="KW-1003">Cell membrane</keyword>
<name>X0VPI2_9ZZZZ</name>
<comment type="subcellular location">
    <subcellularLocation>
        <location evidence="1">Cell membrane</location>
        <topology evidence="1">Multi-pass membrane protein</topology>
    </subcellularLocation>
</comment>
<keyword evidence="4 6" id="KW-1133">Transmembrane helix</keyword>
<feature type="transmembrane region" description="Helical" evidence="6">
    <location>
        <begin position="25"/>
        <end position="46"/>
    </location>
</feature>
<evidence type="ECO:0000256" key="5">
    <source>
        <dbReference type="ARBA" id="ARBA00023136"/>
    </source>
</evidence>
<feature type="transmembrane region" description="Helical" evidence="6">
    <location>
        <begin position="82"/>
        <end position="104"/>
    </location>
</feature>
<feature type="transmembrane region" description="Helical" evidence="6">
    <location>
        <begin position="116"/>
        <end position="140"/>
    </location>
</feature>
<protein>
    <recommendedName>
        <fullName evidence="7">Major facilitator superfamily (MFS) profile domain-containing protein</fullName>
    </recommendedName>
</protein>
<evidence type="ECO:0000256" key="3">
    <source>
        <dbReference type="ARBA" id="ARBA00022692"/>
    </source>
</evidence>
<feature type="non-terminal residue" evidence="8">
    <location>
        <position position="263"/>
    </location>
</feature>
<feature type="domain" description="Major facilitator superfamily (MFS) profile" evidence="7">
    <location>
        <begin position="1"/>
        <end position="263"/>
    </location>
</feature>
<comment type="caution">
    <text evidence="8">The sequence shown here is derived from an EMBL/GenBank/DDBJ whole genome shotgun (WGS) entry which is preliminary data.</text>
</comment>
<dbReference type="PANTHER" id="PTHR43124:SF3">
    <property type="entry name" value="CHLORAMPHENICOL EFFLUX PUMP RV0191"/>
    <property type="match status" value="1"/>
</dbReference>
<feature type="transmembrane region" description="Helical" evidence="6">
    <location>
        <begin position="146"/>
        <end position="162"/>
    </location>
</feature>
<dbReference type="PANTHER" id="PTHR43124">
    <property type="entry name" value="PURINE EFFLUX PUMP PBUE"/>
    <property type="match status" value="1"/>
</dbReference>
<dbReference type="PROSITE" id="PS50850">
    <property type="entry name" value="MFS"/>
    <property type="match status" value="1"/>
</dbReference>
<feature type="transmembrane region" description="Helical" evidence="6">
    <location>
        <begin position="223"/>
        <end position="250"/>
    </location>
</feature>
<feature type="transmembrane region" description="Helical" evidence="6">
    <location>
        <begin position="58"/>
        <end position="76"/>
    </location>
</feature>
<dbReference type="SUPFAM" id="SSF103473">
    <property type="entry name" value="MFS general substrate transporter"/>
    <property type="match status" value="1"/>
</dbReference>
<gene>
    <name evidence="8" type="ORF">S01H1_47275</name>
</gene>
<feature type="transmembrane region" description="Helical" evidence="6">
    <location>
        <begin position="183"/>
        <end position="203"/>
    </location>
</feature>
<dbReference type="AlphaFoldDB" id="X0VPI2"/>
<accession>X0VPI2</accession>
<dbReference type="Gene3D" id="1.20.1250.20">
    <property type="entry name" value="MFS general substrate transporter like domains"/>
    <property type="match status" value="1"/>
</dbReference>
<evidence type="ECO:0000256" key="4">
    <source>
        <dbReference type="ARBA" id="ARBA00022989"/>
    </source>
</evidence>
<dbReference type="InterPro" id="IPR050189">
    <property type="entry name" value="MFS_Efflux_Transporters"/>
</dbReference>
<dbReference type="InterPro" id="IPR011701">
    <property type="entry name" value="MFS"/>
</dbReference>
<evidence type="ECO:0000256" key="6">
    <source>
        <dbReference type="SAM" id="Phobius"/>
    </source>
</evidence>
<dbReference type="InterPro" id="IPR036259">
    <property type="entry name" value="MFS_trans_sf"/>
</dbReference>
<evidence type="ECO:0000256" key="1">
    <source>
        <dbReference type="ARBA" id="ARBA00004651"/>
    </source>
</evidence>
<dbReference type="GO" id="GO:0005886">
    <property type="term" value="C:plasma membrane"/>
    <property type="evidence" value="ECO:0007669"/>
    <property type="project" value="UniProtKB-SubCell"/>
</dbReference>
<keyword evidence="5 6" id="KW-0472">Membrane</keyword>
<dbReference type="Pfam" id="PF07690">
    <property type="entry name" value="MFS_1"/>
    <property type="match status" value="1"/>
</dbReference>
<evidence type="ECO:0000313" key="8">
    <source>
        <dbReference type="EMBL" id="GAG20304.1"/>
    </source>
</evidence>
<evidence type="ECO:0000259" key="7">
    <source>
        <dbReference type="PROSITE" id="PS50850"/>
    </source>
</evidence>
<reference evidence="8" key="1">
    <citation type="journal article" date="2014" name="Front. Microbiol.">
        <title>High frequency of phylogenetically diverse reductive dehalogenase-homologous genes in deep subseafloor sedimentary metagenomes.</title>
        <authorList>
            <person name="Kawai M."/>
            <person name="Futagami T."/>
            <person name="Toyoda A."/>
            <person name="Takaki Y."/>
            <person name="Nishi S."/>
            <person name="Hori S."/>
            <person name="Arai W."/>
            <person name="Tsubouchi T."/>
            <person name="Morono Y."/>
            <person name="Uchiyama I."/>
            <person name="Ito T."/>
            <person name="Fujiyama A."/>
            <person name="Inagaki F."/>
            <person name="Takami H."/>
        </authorList>
    </citation>
    <scope>NUCLEOTIDE SEQUENCE</scope>
    <source>
        <strain evidence="8">Expedition CK06-06</strain>
    </source>
</reference>